<evidence type="ECO:0000259" key="3">
    <source>
        <dbReference type="Pfam" id="PF00294"/>
    </source>
</evidence>
<evidence type="ECO:0000256" key="2">
    <source>
        <dbReference type="ARBA" id="ARBA00022777"/>
    </source>
</evidence>
<dbReference type="AlphaFoldDB" id="A0A1V5T2A7"/>
<protein>
    <submittedName>
        <fullName evidence="4">Putative sugar kinase YdjH</fullName>
        <ecNumber evidence="4">2.7.1.-</ecNumber>
    </submittedName>
</protein>
<name>A0A1V5T2A7_9BACT</name>
<dbReference type="CDD" id="cd01166">
    <property type="entry name" value="KdgK"/>
    <property type="match status" value="1"/>
</dbReference>
<feature type="domain" description="Carbohydrate kinase PfkB" evidence="3">
    <location>
        <begin position="1"/>
        <end position="294"/>
    </location>
</feature>
<proteinExistence type="predicted"/>
<dbReference type="InterPro" id="IPR029056">
    <property type="entry name" value="Ribokinase-like"/>
</dbReference>
<dbReference type="GO" id="GO:0005829">
    <property type="term" value="C:cytosol"/>
    <property type="evidence" value="ECO:0007669"/>
    <property type="project" value="TreeGrafter"/>
</dbReference>
<gene>
    <name evidence="4" type="primary">ydjH_1</name>
    <name evidence="4" type="ORF">BWY41_00525</name>
</gene>
<evidence type="ECO:0000313" key="4">
    <source>
        <dbReference type="EMBL" id="OQA60754.1"/>
    </source>
</evidence>
<keyword evidence="1 4" id="KW-0808">Transferase</keyword>
<keyword evidence="2 4" id="KW-0418">Kinase</keyword>
<dbReference type="InterPro" id="IPR011611">
    <property type="entry name" value="PfkB_dom"/>
</dbReference>
<dbReference type="EC" id="2.7.1.-" evidence="4"/>
<accession>A0A1V5T2A7</accession>
<dbReference type="GO" id="GO:0016301">
    <property type="term" value="F:kinase activity"/>
    <property type="evidence" value="ECO:0007669"/>
    <property type="project" value="UniProtKB-KW"/>
</dbReference>
<dbReference type="Proteomes" id="UP000485569">
    <property type="component" value="Unassembled WGS sequence"/>
</dbReference>
<dbReference type="Gene3D" id="3.40.1190.20">
    <property type="match status" value="1"/>
</dbReference>
<dbReference type="PANTHER" id="PTHR10584:SF166">
    <property type="entry name" value="RIBOKINASE"/>
    <property type="match status" value="1"/>
</dbReference>
<dbReference type="SUPFAM" id="SSF53613">
    <property type="entry name" value="Ribokinase-like"/>
    <property type="match status" value="1"/>
</dbReference>
<evidence type="ECO:0000256" key="1">
    <source>
        <dbReference type="ARBA" id="ARBA00022679"/>
    </source>
</evidence>
<reference evidence="4" key="1">
    <citation type="submission" date="2017-02" db="EMBL/GenBank/DDBJ databases">
        <title>Delving into the versatile metabolic prowess of the omnipresent phylum Bacteroidetes.</title>
        <authorList>
            <person name="Nobu M.K."/>
            <person name="Mei R."/>
            <person name="Narihiro T."/>
            <person name="Kuroda K."/>
            <person name="Liu W.-T."/>
        </authorList>
    </citation>
    <scope>NUCLEOTIDE SEQUENCE</scope>
    <source>
        <strain evidence="4">ADurb.Bin276</strain>
    </source>
</reference>
<sequence length="310" mass="33787">MAKVTCIGILVADLLGRPINRLPERGKLVLIPQMELHVGGGANNTGVVLKKLGEEVVMVGKVGQDGLGEFIINSLRKEGIDPKGITITQEYSTSATMVLVDEQGERSFIHCAGANQSLRNADIQDEFFHDSDIVHITGTFLMPGFDGPETTALLKRVKEAGVTTSIDTYWDDSGQWLNVIEPYLPLLDIFISNRDESTRISGRQNIVDNAKFFLDYGIQIVAIKMGEEGSFIMTQNEKILVPPFQVKAVDGTGAGDAFAAGFLVGYLKKWDLYETGRFANACGAMCVQAMGATDGVGNFDEVMDFVRKHS</sequence>
<dbReference type="EMBL" id="MWBQ01000033">
    <property type="protein sequence ID" value="OQA60754.1"/>
    <property type="molecule type" value="Genomic_DNA"/>
</dbReference>
<dbReference type="PANTHER" id="PTHR10584">
    <property type="entry name" value="SUGAR KINASE"/>
    <property type="match status" value="1"/>
</dbReference>
<organism evidence="4">
    <name type="scientific">Candidatus Atribacter allofermentans</name>
    <dbReference type="NCBI Taxonomy" id="1852833"/>
    <lineage>
        <taxon>Bacteria</taxon>
        <taxon>Pseudomonadati</taxon>
        <taxon>Atribacterota</taxon>
        <taxon>Atribacteria</taxon>
        <taxon>Atribacterales</taxon>
        <taxon>Atribacteraceae</taxon>
        <taxon>Atribacter</taxon>
    </lineage>
</organism>
<dbReference type="Pfam" id="PF00294">
    <property type="entry name" value="PfkB"/>
    <property type="match status" value="1"/>
</dbReference>
<comment type="caution">
    <text evidence="4">The sequence shown here is derived from an EMBL/GenBank/DDBJ whole genome shotgun (WGS) entry which is preliminary data.</text>
</comment>